<keyword evidence="3" id="KW-0808">Transferase</keyword>
<dbReference type="Pfam" id="PF00534">
    <property type="entry name" value="Glycos_transf_1"/>
    <property type="match status" value="1"/>
</dbReference>
<comment type="caution">
    <text evidence="3">The sequence shown here is derived from an EMBL/GenBank/DDBJ whole genome shotgun (WGS) entry which is preliminary data.</text>
</comment>
<dbReference type="Gene3D" id="3.40.50.2000">
    <property type="entry name" value="Glycogen Phosphorylase B"/>
    <property type="match status" value="2"/>
</dbReference>
<evidence type="ECO:0000259" key="1">
    <source>
        <dbReference type="Pfam" id="PF00534"/>
    </source>
</evidence>
<gene>
    <name evidence="3" type="ORF">CEO22_427</name>
</gene>
<organism evidence="3 4">
    <name type="scientific">Candidatus Berkelbacteria bacterium Gr01-1014_85</name>
    <dbReference type="NCBI Taxonomy" id="2017150"/>
    <lineage>
        <taxon>Bacteria</taxon>
        <taxon>Candidatus Berkelbacteria</taxon>
    </lineage>
</organism>
<dbReference type="InterPro" id="IPR028098">
    <property type="entry name" value="Glyco_trans_4-like_N"/>
</dbReference>
<accession>A0A554JBD2</accession>
<dbReference type="GO" id="GO:0016757">
    <property type="term" value="F:glycosyltransferase activity"/>
    <property type="evidence" value="ECO:0007669"/>
    <property type="project" value="InterPro"/>
</dbReference>
<dbReference type="Proteomes" id="UP000316253">
    <property type="component" value="Unassembled WGS sequence"/>
</dbReference>
<dbReference type="InterPro" id="IPR050194">
    <property type="entry name" value="Glycosyltransferase_grp1"/>
</dbReference>
<feature type="domain" description="Glycosyltransferase subfamily 4-like N-terminal" evidence="2">
    <location>
        <begin position="17"/>
        <end position="186"/>
    </location>
</feature>
<dbReference type="PANTHER" id="PTHR45947:SF3">
    <property type="entry name" value="SULFOQUINOVOSYL TRANSFERASE SQD2"/>
    <property type="match status" value="1"/>
</dbReference>
<reference evidence="3 4" key="1">
    <citation type="submission" date="2017-08" db="EMBL/GenBank/DDBJ databases">
        <title>Mechanisms for carbon and nitrogen cycling indicate functional differentiation within the Candidate Phyla Radiation.</title>
        <authorList>
            <person name="Danczak R.E."/>
            <person name="Johnston M.D."/>
            <person name="Kenah C."/>
            <person name="Slattery M."/>
            <person name="Wrighton K.C."/>
            <person name="Wilkins M.J."/>
        </authorList>
    </citation>
    <scope>NUCLEOTIDE SEQUENCE [LARGE SCALE GENOMIC DNA]</scope>
    <source>
        <strain evidence="3">Gr01-1014_85</strain>
    </source>
</reference>
<proteinExistence type="predicted"/>
<feature type="domain" description="Glycosyl transferase family 1" evidence="1">
    <location>
        <begin position="199"/>
        <end position="262"/>
    </location>
</feature>
<evidence type="ECO:0000313" key="3">
    <source>
        <dbReference type="EMBL" id="TSC65591.1"/>
    </source>
</evidence>
<dbReference type="PANTHER" id="PTHR45947">
    <property type="entry name" value="SULFOQUINOVOSYL TRANSFERASE SQD2"/>
    <property type="match status" value="1"/>
</dbReference>
<dbReference type="AlphaFoldDB" id="A0A554JBD2"/>
<dbReference type="EMBL" id="VMFD01000036">
    <property type="protein sequence ID" value="TSC65591.1"/>
    <property type="molecule type" value="Genomic_DNA"/>
</dbReference>
<dbReference type="SUPFAM" id="SSF53756">
    <property type="entry name" value="UDP-Glycosyltransferase/glycogen phosphorylase"/>
    <property type="match status" value="1"/>
</dbReference>
<evidence type="ECO:0000259" key="2">
    <source>
        <dbReference type="Pfam" id="PF13439"/>
    </source>
</evidence>
<dbReference type="Pfam" id="PF13439">
    <property type="entry name" value="Glyco_transf_4"/>
    <property type="match status" value="1"/>
</dbReference>
<protein>
    <submittedName>
        <fullName evidence="3">Glycosyltransferase</fullName>
    </submittedName>
</protein>
<evidence type="ECO:0000313" key="4">
    <source>
        <dbReference type="Proteomes" id="UP000316253"/>
    </source>
</evidence>
<sequence>MTDRTILLATETYAPTINGVAISVRQQAKALREAGYLVRIMTPRQAKAKEELAVYRVPSIQLPNPHIYPLTLPLSQFTLTNDYKTALKGVELIHLQHISFLTVALLIYAKRHRLPTIYTYHTFLEHYLGRLLVINFLLRPVLRWLTKSFANQTDQVIVPTKSVKRYLKELGVKTKITVVPTGIEVQKYRRGRRSWLEGKHHIPTDKLIISYIGRLAQEKNVDLIPTALAPLIEREDWHLLMVGDGPARANLEHHFAVLNLTDR</sequence>
<name>A0A554JBD2_9BACT</name>
<dbReference type="InterPro" id="IPR001296">
    <property type="entry name" value="Glyco_trans_1"/>
</dbReference>